<dbReference type="Gene3D" id="2.30.30.140">
    <property type="match status" value="1"/>
</dbReference>
<reference evidence="5" key="1">
    <citation type="submission" date="2021-02" db="EMBL/GenBank/DDBJ databases">
        <authorList>
            <person name="Nowell W R."/>
        </authorList>
    </citation>
    <scope>NUCLEOTIDE SEQUENCE</scope>
</reference>
<dbReference type="AlphaFoldDB" id="A0A815JI03"/>
<proteinExistence type="predicted"/>
<dbReference type="EMBL" id="CAJNOM010000345">
    <property type="protein sequence ID" value="CAF1378174.1"/>
    <property type="molecule type" value="Genomic_DNA"/>
</dbReference>
<evidence type="ECO:0000313" key="5">
    <source>
        <dbReference type="EMBL" id="CAF1378174.1"/>
    </source>
</evidence>
<organism evidence="5 6">
    <name type="scientific">Adineta steineri</name>
    <dbReference type="NCBI Taxonomy" id="433720"/>
    <lineage>
        <taxon>Eukaryota</taxon>
        <taxon>Metazoa</taxon>
        <taxon>Spiralia</taxon>
        <taxon>Gnathifera</taxon>
        <taxon>Rotifera</taxon>
        <taxon>Eurotatoria</taxon>
        <taxon>Bdelloidea</taxon>
        <taxon>Adinetida</taxon>
        <taxon>Adinetidae</taxon>
        <taxon>Adineta</taxon>
    </lineage>
</organism>
<evidence type="ECO:0000313" key="2">
    <source>
        <dbReference type="EMBL" id="CAF1224819.1"/>
    </source>
</evidence>
<dbReference type="EMBL" id="CAJNOM010000266">
    <property type="protein sequence ID" value="CAF1301015.1"/>
    <property type="molecule type" value="Genomic_DNA"/>
</dbReference>
<dbReference type="Proteomes" id="UP000663877">
    <property type="component" value="Unassembled WGS sequence"/>
</dbReference>
<keyword evidence="6" id="KW-1185">Reference proteome</keyword>
<comment type="caution">
    <text evidence="5">The sequence shown here is derived from an EMBL/GenBank/DDBJ whole genome shotgun (WGS) entry which is preliminary data.</text>
</comment>
<gene>
    <name evidence="1" type="ORF">BJG266_LOCUS14408</name>
    <name evidence="2" type="ORF">BJG266_LOCUS28183</name>
    <name evidence="3" type="ORF">QVE165_LOCUS31244</name>
    <name evidence="4" type="ORF">QVE165_LOCUS31290</name>
    <name evidence="5" type="ORF">QVE165_LOCUS35498</name>
</gene>
<dbReference type="Proteomes" id="UP000663832">
    <property type="component" value="Unassembled WGS sequence"/>
</dbReference>
<evidence type="ECO:0000313" key="4">
    <source>
        <dbReference type="EMBL" id="CAF1301838.1"/>
    </source>
</evidence>
<dbReference type="EMBL" id="CAJNOM010000266">
    <property type="protein sequence ID" value="CAF1301838.1"/>
    <property type="molecule type" value="Genomic_DNA"/>
</dbReference>
<evidence type="ECO:0000313" key="1">
    <source>
        <dbReference type="EMBL" id="CAF0972446.1"/>
    </source>
</evidence>
<dbReference type="EMBL" id="CAJNOI010000281">
    <property type="protein sequence ID" value="CAF1224819.1"/>
    <property type="molecule type" value="Genomic_DNA"/>
</dbReference>
<evidence type="ECO:0000313" key="3">
    <source>
        <dbReference type="EMBL" id="CAF1301015.1"/>
    </source>
</evidence>
<sequence length="85" mass="10191">MNIFKKYEEMSKIYSNIHSVIDTFFVNNGFSVGKIVWTKYNYDGMYWPGRITSKPNNLQYQSWSYFVQFSGCHQTNRTMDDLSYK</sequence>
<accession>A0A815JI03</accession>
<protein>
    <submittedName>
        <fullName evidence="5">Uncharacterized protein</fullName>
    </submittedName>
</protein>
<name>A0A815JI03_9BILA</name>
<evidence type="ECO:0000313" key="6">
    <source>
        <dbReference type="Proteomes" id="UP000663832"/>
    </source>
</evidence>
<dbReference type="EMBL" id="CAJNOI010000061">
    <property type="protein sequence ID" value="CAF0972446.1"/>
    <property type="molecule type" value="Genomic_DNA"/>
</dbReference>
<dbReference type="SUPFAM" id="SSF63748">
    <property type="entry name" value="Tudor/PWWP/MBT"/>
    <property type="match status" value="1"/>
</dbReference>